<dbReference type="SUPFAM" id="SSF52540">
    <property type="entry name" value="P-loop containing nucleoside triphosphate hydrolases"/>
    <property type="match status" value="1"/>
</dbReference>
<dbReference type="OMA" id="CLMFVNI"/>
<dbReference type="GeneID" id="17352069"/>
<comment type="similarity">
    <text evidence="4 5">Belongs to the TRAFAC class myosin-kinesin ATPase superfamily. Kinesin family.</text>
</comment>
<dbReference type="Gene3D" id="3.40.850.10">
    <property type="entry name" value="Kinesin motor domain"/>
    <property type="match status" value="1"/>
</dbReference>
<evidence type="ECO:0000259" key="6">
    <source>
        <dbReference type="PROSITE" id="PS50067"/>
    </source>
</evidence>
<keyword evidence="2 4" id="KW-0067">ATP-binding</keyword>
<accession>E1ZNE5</accession>
<dbReference type="RefSeq" id="XP_005844770.1">
    <property type="nucleotide sequence ID" value="XM_005844708.1"/>
</dbReference>
<dbReference type="InterPro" id="IPR027417">
    <property type="entry name" value="P-loop_NTPase"/>
</dbReference>
<evidence type="ECO:0000256" key="2">
    <source>
        <dbReference type="ARBA" id="ARBA00022840"/>
    </source>
</evidence>
<reference evidence="7 8" key="1">
    <citation type="journal article" date="2010" name="Plant Cell">
        <title>The Chlorella variabilis NC64A genome reveals adaptation to photosymbiosis, coevolution with viruses, and cryptic sex.</title>
        <authorList>
            <person name="Blanc G."/>
            <person name="Duncan G."/>
            <person name="Agarkova I."/>
            <person name="Borodovsky M."/>
            <person name="Gurnon J."/>
            <person name="Kuo A."/>
            <person name="Lindquist E."/>
            <person name="Lucas S."/>
            <person name="Pangilinan J."/>
            <person name="Polle J."/>
            <person name="Salamov A."/>
            <person name="Terry A."/>
            <person name="Yamada T."/>
            <person name="Dunigan D.D."/>
            <person name="Grigoriev I.V."/>
            <person name="Claverie J.M."/>
            <person name="Van Etten J.L."/>
        </authorList>
    </citation>
    <scope>NUCLEOTIDE SEQUENCE [LARGE SCALE GENOMIC DNA]</scope>
    <source>
        <strain evidence="7 8">NC64A</strain>
    </source>
</reference>
<gene>
    <name evidence="7" type="ORF">CHLNCDRAFT_26558</name>
</gene>
<dbReference type="Proteomes" id="UP000008141">
    <property type="component" value="Unassembled WGS sequence"/>
</dbReference>
<dbReference type="InterPro" id="IPR001752">
    <property type="entry name" value="Kinesin_motor_dom"/>
</dbReference>
<dbReference type="PROSITE" id="PS50067">
    <property type="entry name" value="KINESIN_MOTOR_2"/>
    <property type="match status" value="1"/>
</dbReference>
<sequence>RSCADGFNVCLLAYGQTGSGKTHSMMGPAEAPGLSVRAVQALFWITAADTADGQHRTLSVSMLEVYNEALRDLLATGQEAAKPLEVCVCRVPGLTWRPVSSVDHVLHVLAEGSKNRATAATSLNAHSSRSHALLSVRLTGADGRSSVLHLVDLAGSERISKSEVAGQQLKEAQAINKSLSALGDVIQSLQSKSGHVPYRNSKLTQVLQDSLCGSSKVLLVCCVSPEADSAQESISSLNFASRAAQVRPCLC</sequence>
<dbReference type="KEGG" id="cvr:CHLNCDRAFT_26558"/>
<dbReference type="InterPro" id="IPR036961">
    <property type="entry name" value="Kinesin_motor_dom_sf"/>
</dbReference>
<dbReference type="PANTHER" id="PTHR47972:SF28">
    <property type="entry name" value="KINESIN-LIKE PROTEIN KLP-3"/>
    <property type="match status" value="1"/>
</dbReference>
<dbReference type="GO" id="GO:0003777">
    <property type="term" value="F:microtubule motor activity"/>
    <property type="evidence" value="ECO:0007669"/>
    <property type="project" value="InterPro"/>
</dbReference>
<keyword evidence="8" id="KW-1185">Reference proteome</keyword>
<dbReference type="PANTHER" id="PTHR47972">
    <property type="entry name" value="KINESIN-LIKE PROTEIN KLP-3"/>
    <property type="match status" value="1"/>
</dbReference>
<evidence type="ECO:0000256" key="4">
    <source>
        <dbReference type="PROSITE-ProRule" id="PRU00283"/>
    </source>
</evidence>
<dbReference type="EMBL" id="GL433855">
    <property type="protein sequence ID" value="EFN52668.1"/>
    <property type="molecule type" value="Genomic_DNA"/>
</dbReference>
<dbReference type="SMART" id="SM00129">
    <property type="entry name" value="KISc"/>
    <property type="match status" value="1"/>
</dbReference>
<dbReference type="InterPro" id="IPR027640">
    <property type="entry name" value="Kinesin-like_fam"/>
</dbReference>
<name>E1ZNE5_CHLVA</name>
<dbReference type="OrthoDB" id="3176171at2759"/>
<keyword evidence="3 4" id="KW-0505">Motor protein</keyword>
<keyword evidence="5" id="KW-0493">Microtubule</keyword>
<dbReference type="GO" id="GO:0005874">
    <property type="term" value="C:microtubule"/>
    <property type="evidence" value="ECO:0007669"/>
    <property type="project" value="UniProtKB-KW"/>
</dbReference>
<dbReference type="InParanoid" id="E1ZNE5"/>
<dbReference type="STRING" id="554065.E1ZNE5"/>
<dbReference type="GO" id="GO:0005524">
    <property type="term" value="F:ATP binding"/>
    <property type="evidence" value="ECO:0007669"/>
    <property type="project" value="UniProtKB-UniRule"/>
</dbReference>
<evidence type="ECO:0000256" key="5">
    <source>
        <dbReference type="RuleBase" id="RU000394"/>
    </source>
</evidence>
<evidence type="ECO:0000256" key="1">
    <source>
        <dbReference type="ARBA" id="ARBA00022741"/>
    </source>
</evidence>
<dbReference type="eggNOG" id="KOG0239">
    <property type="taxonomic scope" value="Eukaryota"/>
</dbReference>
<dbReference type="GO" id="GO:0007018">
    <property type="term" value="P:microtubule-based movement"/>
    <property type="evidence" value="ECO:0007669"/>
    <property type="project" value="InterPro"/>
</dbReference>
<feature type="domain" description="Kinesin motor" evidence="6">
    <location>
        <begin position="1"/>
        <end position="246"/>
    </location>
</feature>
<dbReference type="PROSITE" id="PS00411">
    <property type="entry name" value="KINESIN_MOTOR_1"/>
    <property type="match status" value="1"/>
</dbReference>
<proteinExistence type="inferred from homology"/>
<dbReference type="Pfam" id="PF00225">
    <property type="entry name" value="Kinesin"/>
    <property type="match status" value="1"/>
</dbReference>
<evidence type="ECO:0000313" key="7">
    <source>
        <dbReference type="EMBL" id="EFN52668.1"/>
    </source>
</evidence>
<organism evidence="8">
    <name type="scientific">Chlorella variabilis</name>
    <name type="common">Green alga</name>
    <dbReference type="NCBI Taxonomy" id="554065"/>
    <lineage>
        <taxon>Eukaryota</taxon>
        <taxon>Viridiplantae</taxon>
        <taxon>Chlorophyta</taxon>
        <taxon>core chlorophytes</taxon>
        <taxon>Trebouxiophyceae</taxon>
        <taxon>Chlorellales</taxon>
        <taxon>Chlorellaceae</taxon>
        <taxon>Chlorella clade</taxon>
        <taxon>Chlorella</taxon>
    </lineage>
</organism>
<evidence type="ECO:0000256" key="3">
    <source>
        <dbReference type="ARBA" id="ARBA00023175"/>
    </source>
</evidence>
<dbReference type="AlphaFoldDB" id="E1ZNE5"/>
<dbReference type="PRINTS" id="PR00380">
    <property type="entry name" value="KINESINHEAVY"/>
</dbReference>
<keyword evidence="1 4" id="KW-0547">Nucleotide-binding</keyword>
<dbReference type="GO" id="GO:0008017">
    <property type="term" value="F:microtubule binding"/>
    <property type="evidence" value="ECO:0007669"/>
    <property type="project" value="InterPro"/>
</dbReference>
<evidence type="ECO:0000313" key="8">
    <source>
        <dbReference type="Proteomes" id="UP000008141"/>
    </source>
</evidence>
<dbReference type="InterPro" id="IPR019821">
    <property type="entry name" value="Kinesin_motor_CS"/>
</dbReference>
<protein>
    <recommendedName>
        <fullName evidence="5">Kinesin-like protein</fullName>
    </recommendedName>
</protein>
<feature type="binding site" evidence="4">
    <location>
        <begin position="15"/>
        <end position="22"/>
    </location>
    <ligand>
        <name>ATP</name>
        <dbReference type="ChEBI" id="CHEBI:30616"/>
    </ligand>
</feature>
<feature type="non-terminal residue" evidence="7">
    <location>
        <position position="1"/>
    </location>
</feature>